<dbReference type="RefSeq" id="WP_337718453.1">
    <property type="nucleotide sequence ID" value="NZ_JBBEGL010000011.1"/>
</dbReference>
<feature type="transmembrane region" description="Helical" evidence="2">
    <location>
        <begin position="154"/>
        <end position="175"/>
    </location>
</feature>
<feature type="region of interest" description="Disordered" evidence="1">
    <location>
        <begin position="1"/>
        <end position="27"/>
    </location>
</feature>
<evidence type="ECO:0000256" key="2">
    <source>
        <dbReference type="SAM" id="Phobius"/>
    </source>
</evidence>
<dbReference type="EMBL" id="JBBEGL010000011">
    <property type="protein sequence ID" value="MEJ2890256.1"/>
    <property type="molecule type" value="Genomic_DNA"/>
</dbReference>
<evidence type="ECO:0000256" key="1">
    <source>
        <dbReference type="SAM" id="MobiDB-lite"/>
    </source>
</evidence>
<keyword evidence="4" id="KW-1185">Reference proteome</keyword>
<feature type="region of interest" description="Disordered" evidence="1">
    <location>
        <begin position="89"/>
        <end position="108"/>
    </location>
</feature>
<dbReference type="Proteomes" id="UP001370100">
    <property type="component" value="Unassembled WGS sequence"/>
</dbReference>
<organism evidence="3 4">
    <name type="scientific">Actinomycetospora aeridis</name>
    <dbReference type="NCBI Taxonomy" id="3129231"/>
    <lineage>
        <taxon>Bacteria</taxon>
        <taxon>Bacillati</taxon>
        <taxon>Actinomycetota</taxon>
        <taxon>Actinomycetes</taxon>
        <taxon>Pseudonocardiales</taxon>
        <taxon>Pseudonocardiaceae</taxon>
        <taxon>Actinomycetospora</taxon>
    </lineage>
</organism>
<proteinExistence type="predicted"/>
<reference evidence="3 4" key="1">
    <citation type="submission" date="2024-03" db="EMBL/GenBank/DDBJ databases">
        <title>Actinomycetospora sp. OC33-EN06, a novel actinomycete isolated from wild orchid (Aerides multiflora).</title>
        <authorList>
            <person name="Suriyachadkun C."/>
        </authorList>
    </citation>
    <scope>NUCLEOTIDE SEQUENCE [LARGE SCALE GENOMIC DNA]</scope>
    <source>
        <strain evidence="3 4">OC33-EN06</strain>
    </source>
</reference>
<evidence type="ECO:0000313" key="3">
    <source>
        <dbReference type="EMBL" id="MEJ2890256.1"/>
    </source>
</evidence>
<accession>A0ABU8ND14</accession>
<keyword evidence="2" id="KW-1133">Transmembrane helix</keyword>
<keyword evidence="2" id="KW-0812">Transmembrane</keyword>
<sequence length="206" mass="20955">MSRHRMSAPDRDEVAVDDAPTGPVALPSPRVVLVTRTPADLIAPAGPSTPPDGVDGAPGAVAIPPRPVPRFDDRARAWADAPGEFARPWGAGRAARPPHAPVEAPRLLPPDPLDAADGWGPWPADPAIARPRSAPLPVVAPMAPVAPARRGTTALMIGTIVVLVVMLAVLGVALVRPDLVGLSGGPVFATGGEQAPGVAQVVPGTR</sequence>
<protein>
    <submittedName>
        <fullName evidence="3">Uncharacterized protein</fullName>
    </submittedName>
</protein>
<gene>
    <name evidence="3" type="ORF">WCD41_27610</name>
</gene>
<evidence type="ECO:0000313" key="4">
    <source>
        <dbReference type="Proteomes" id="UP001370100"/>
    </source>
</evidence>
<keyword evidence="2" id="KW-0472">Membrane</keyword>
<name>A0ABU8ND14_9PSEU</name>
<comment type="caution">
    <text evidence="3">The sequence shown here is derived from an EMBL/GenBank/DDBJ whole genome shotgun (WGS) entry which is preliminary data.</text>
</comment>